<dbReference type="VEuPathDB" id="FungiDB:RhiirA1_478578"/>
<protein>
    <recommendedName>
        <fullName evidence="3">CCHC-type domain-containing protein</fullName>
    </recommendedName>
</protein>
<dbReference type="Gene3D" id="4.10.60.10">
    <property type="entry name" value="Zinc finger, CCHC-type"/>
    <property type="match status" value="1"/>
</dbReference>
<sequence length="276" mass="32581">MVDDSYQQEMAREDDYDQPQSLFSSLIKNIPHNSIRQVWKATRHRGQKSELQHIILLDDGSHLCTCLWLINKGIVCRHFFRVMSYSIHAQFHISLIPQRWYNYNKYNIEQQHKEPVYQIEENELEKGPRLSFQHLANFRQTPNIVQPRGPKQKYGFGMGYAKKALDLAIRADKVDEFVNQIEYFIESVKSELSDQQENMHIGDPLRVRHKGRQPNRYKSCGEPQKKKVRRIQDITNTTTNKNRKEDVVASQEGKKKERRCKNCNQVGHYAPRCPNI</sequence>
<comment type="caution">
    <text evidence="4">The sequence shown here is derived from an EMBL/GenBank/DDBJ whole genome shotgun (WGS) entry which is preliminary data.</text>
</comment>
<proteinExistence type="predicted"/>
<evidence type="ECO:0000256" key="2">
    <source>
        <dbReference type="SAM" id="MobiDB-lite"/>
    </source>
</evidence>
<dbReference type="EMBL" id="LLXI01004155">
    <property type="protein sequence ID" value="PKY60319.1"/>
    <property type="molecule type" value="Genomic_DNA"/>
</dbReference>
<dbReference type="GO" id="GO:0008270">
    <property type="term" value="F:zinc ion binding"/>
    <property type="evidence" value="ECO:0007669"/>
    <property type="project" value="UniProtKB-KW"/>
</dbReference>
<keyword evidence="1" id="KW-0479">Metal-binding</keyword>
<evidence type="ECO:0000313" key="4">
    <source>
        <dbReference type="EMBL" id="PKY60319.1"/>
    </source>
</evidence>
<dbReference type="PROSITE" id="PS50158">
    <property type="entry name" value="ZF_CCHC"/>
    <property type="match status" value="1"/>
</dbReference>
<dbReference type="AlphaFoldDB" id="A0A2I1HN64"/>
<organism evidence="4 5">
    <name type="scientific">Rhizophagus irregularis</name>
    <dbReference type="NCBI Taxonomy" id="588596"/>
    <lineage>
        <taxon>Eukaryota</taxon>
        <taxon>Fungi</taxon>
        <taxon>Fungi incertae sedis</taxon>
        <taxon>Mucoromycota</taxon>
        <taxon>Glomeromycotina</taxon>
        <taxon>Glomeromycetes</taxon>
        <taxon>Glomerales</taxon>
        <taxon>Glomeraceae</taxon>
        <taxon>Rhizophagus</taxon>
    </lineage>
</organism>
<keyword evidence="1" id="KW-0863">Zinc-finger</keyword>
<feature type="domain" description="CCHC-type" evidence="3">
    <location>
        <begin position="258"/>
        <end position="275"/>
    </location>
</feature>
<reference evidence="4 5" key="1">
    <citation type="submission" date="2015-10" db="EMBL/GenBank/DDBJ databases">
        <title>Genome analyses suggest a sexual origin of heterokaryosis in a supposedly ancient asexual fungus.</title>
        <authorList>
            <person name="Ropars J."/>
            <person name="Sedzielewska K."/>
            <person name="Noel J."/>
            <person name="Charron P."/>
            <person name="Farinelli L."/>
            <person name="Marton T."/>
            <person name="Kruger M."/>
            <person name="Pelin A."/>
            <person name="Brachmann A."/>
            <person name="Corradi N."/>
        </authorList>
    </citation>
    <scope>NUCLEOTIDE SEQUENCE [LARGE SCALE GENOMIC DNA]</scope>
    <source>
        <strain evidence="4 5">A4</strain>
    </source>
</reference>
<feature type="region of interest" description="Disordered" evidence="2">
    <location>
        <begin position="206"/>
        <end position="227"/>
    </location>
</feature>
<dbReference type="VEuPathDB" id="FungiDB:RhiirFUN_025590"/>
<dbReference type="InterPro" id="IPR001878">
    <property type="entry name" value="Znf_CCHC"/>
</dbReference>
<keyword evidence="1" id="KW-0862">Zinc</keyword>
<evidence type="ECO:0000259" key="3">
    <source>
        <dbReference type="PROSITE" id="PS50158"/>
    </source>
</evidence>
<dbReference type="GO" id="GO:0003676">
    <property type="term" value="F:nucleic acid binding"/>
    <property type="evidence" value="ECO:0007669"/>
    <property type="project" value="InterPro"/>
</dbReference>
<dbReference type="SUPFAM" id="SSF57756">
    <property type="entry name" value="Retrovirus zinc finger-like domains"/>
    <property type="match status" value="1"/>
</dbReference>
<name>A0A2I1HN64_9GLOM</name>
<keyword evidence="5" id="KW-1185">Reference proteome</keyword>
<dbReference type="Proteomes" id="UP000234323">
    <property type="component" value="Unassembled WGS sequence"/>
</dbReference>
<feature type="region of interest" description="Disordered" evidence="2">
    <location>
        <begin position="234"/>
        <end position="253"/>
    </location>
</feature>
<gene>
    <name evidence="4" type="ORF">RhiirA4_449636</name>
</gene>
<evidence type="ECO:0000256" key="1">
    <source>
        <dbReference type="PROSITE-ProRule" id="PRU00047"/>
    </source>
</evidence>
<evidence type="ECO:0000313" key="5">
    <source>
        <dbReference type="Proteomes" id="UP000234323"/>
    </source>
</evidence>
<dbReference type="InterPro" id="IPR036875">
    <property type="entry name" value="Znf_CCHC_sf"/>
</dbReference>
<dbReference type="VEuPathDB" id="FungiDB:FUN_007472"/>
<feature type="compositionally biased region" description="Basic and acidic residues" evidence="2">
    <location>
        <begin position="242"/>
        <end position="253"/>
    </location>
</feature>
<accession>A0A2I1HN64</accession>